<keyword evidence="2 6" id="KW-0547">Nucleotide-binding</keyword>
<dbReference type="Pfam" id="PF00071">
    <property type="entry name" value="Ras"/>
    <property type="match status" value="1"/>
</dbReference>
<dbReference type="CDD" id="cd04107">
    <property type="entry name" value="Rab32_Rab38"/>
    <property type="match status" value="1"/>
</dbReference>
<keyword evidence="3 6" id="KW-0342">GTP-binding</keyword>
<evidence type="ECO:0000256" key="3">
    <source>
        <dbReference type="ARBA" id="ARBA00023134"/>
    </source>
</evidence>
<comment type="similarity">
    <text evidence="1 6">Belongs to the small GTPase superfamily. Rab family.</text>
</comment>
<evidence type="ECO:0000256" key="5">
    <source>
        <dbReference type="ARBA" id="ARBA00023289"/>
    </source>
</evidence>
<sequence>MNTDLPDSNGDKIEKIIKIIVVGQSATGKTSFIRQYCEGVFSEFYKMTIGVDFASKTIEYDSNTQITIQLWDICGQEIYENMTRVYYKEASAGFVVFDITNQSSFNVVEKWKQDIDEKVLTSESKPIPCILLGNKIDLRDSQLTEEKKIEMEKYARDHNFIDYFEVSAKFGTNIDEAIKALLKYILDNNIEPYNDDQDNVVEIDNKNQNENKFGGCC</sequence>
<comment type="subcellular location">
    <subcellularLocation>
        <location evidence="6">Membrane</location>
        <topology evidence="6">Lipid-anchor</topology>
    </subcellularLocation>
</comment>
<evidence type="ECO:0000313" key="7">
    <source>
        <dbReference type="EMBL" id="KAK8857905.1"/>
    </source>
</evidence>
<protein>
    <recommendedName>
        <fullName evidence="6">Ras-related protein Rab</fullName>
    </recommendedName>
</protein>
<organism evidence="7 8">
    <name type="scientific">Tritrichomonas musculus</name>
    <dbReference type="NCBI Taxonomy" id="1915356"/>
    <lineage>
        <taxon>Eukaryota</taxon>
        <taxon>Metamonada</taxon>
        <taxon>Parabasalia</taxon>
        <taxon>Tritrichomonadida</taxon>
        <taxon>Tritrichomonadidae</taxon>
        <taxon>Tritrichomonas</taxon>
    </lineage>
</organism>
<evidence type="ECO:0000256" key="2">
    <source>
        <dbReference type="ARBA" id="ARBA00022741"/>
    </source>
</evidence>
<reference evidence="7 8" key="1">
    <citation type="submission" date="2024-04" db="EMBL/GenBank/DDBJ databases">
        <title>Tritrichomonas musculus Genome.</title>
        <authorList>
            <person name="Alves-Ferreira E."/>
            <person name="Grigg M."/>
            <person name="Lorenzi H."/>
            <person name="Galac M."/>
        </authorList>
    </citation>
    <scope>NUCLEOTIDE SEQUENCE [LARGE SCALE GENOMIC DNA]</scope>
    <source>
        <strain evidence="7 8">EAF2021</strain>
    </source>
</reference>
<dbReference type="PROSITE" id="PS51421">
    <property type="entry name" value="RAS"/>
    <property type="match status" value="1"/>
</dbReference>
<dbReference type="SUPFAM" id="SSF52540">
    <property type="entry name" value="P-loop containing nucleoside triphosphate hydrolases"/>
    <property type="match status" value="1"/>
</dbReference>
<dbReference type="InterPro" id="IPR001806">
    <property type="entry name" value="Small_GTPase"/>
</dbReference>
<evidence type="ECO:0000256" key="1">
    <source>
        <dbReference type="ARBA" id="ARBA00006270"/>
    </source>
</evidence>
<evidence type="ECO:0000313" key="8">
    <source>
        <dbReference type="Proteomes" id="UP001470230"/>
    </source>
</evidence>
<evidence type="ECO:0000256" key="6">
    <source>
        <dbReference type="RuleBase" id="RU367128"/>
    </source>
</evidence>
<dbReference type="InterPro" id="IPR005225">
    <property type="entry name" value="Small_GTP-bd"/>
</dbReference>
<dbReference type="InterPro" id="IPR030697">
    <property type="entry name" value="Rab29/Rab38/Rab32"/>
</dbReference>
<dbReference type="NCBIfam" id="TIGR00231">
    <property type="entry name" value="small_GTP"/>
    <property type="match status" value="1"/>
</dbReference>
<dbReference type="PROSITE" id="PS51420">
    <property type="entry name" value="RHO"/>
    <property type="match status" value="1"/>
</dbReference>
<dbReference type="SMART" id="SM00173">
    <property type="entry name" value="RAS"/>
    <property type="match status" value="1"/>
</dbReference>
<keyword evidence="4 6" id="KW-0449">Lipoprotein</keyword>
<dbReference type="Gene3D" id="3.40.50.300">
    <property type="entry name" value="P-loop containing nucleotide triphosphate hydrolases"/>
    <property type="match status" value="1"/>
</dbReference>
<dbReference type="PROSITE" id="PS51419">
    <property type="entry name" value="RAB"/>
    <property type="match status" value="1"/>
</dbReference>
<name>A0ABR2I7J3_9EUKA</name>
<proteinExistence type="inferred from homology"/>
<evidence type="ECO:0000256" key="4">
    <source>
        <dbReference type="ARBA" id="ARBA00023288"/>
    </source>
</evidence>
<dbReference type="SMART" id="SM00174">
    <property type="entry name" value="RHO"/>
    <property type="match status" value="1"/>
</dbReference>
<dbReference type="PANTHER" id="PTHR47981">
    <property type="entry name" value="RAB FAMILY"/>
    <property type="match status" value="1"/>
</dbReference>
<dbReference type="SMART" id="SM00176">
    <property type="entry name" value="RAN"/>
    <property type="match status" value="1"/>
</dbReference>
<keyword evidence="5 6" id="KW-0636">Prenylation</keyword>
<dbReference type="Proteomes" id="UP001470230">
    <property type="component" value="Unassembled WGS sequence"/>
</dbReference>
<comment type="function">
    <text evidence="6">The small GTPases Rab are key regulators in vesicle trafficking.</text>
</comment>
<dbReference type="InterPro" id="IPR027417">
    <property type="entry name" value="P-loop_NTPase"/>
</dbReference>
<comment type="caution">
    <text evidence="7">The sequence shown here is derived from an EMBL/GenBank/DDBJ whole genome shotgun (WGS) entry which is preliminary data.</text>
</comment>
<dbReference type="EMBL" id="JAPFFF010000019">
    <property type="protein sequence ID" value="KAK8857905.1"/>
    <property type="molecule type" value="Genomic_DNA"/>
</dbReference>
<dbReference type="PANTHER" id="PTHR47981:SF39">
    <property type="entry name" value="RAS-RELATED PROTEIN RAB"/>
    <property type="match status" value="1"/>
</dbReference>
<keyword evidence="6" id="KW-0472">Membrane</keyword>
<dbReference type="SMART" id="SM00175">
    <property type="entry name" value="RAB"/>
    <property type="match status" value="1"/>
</dbReference>
<gene>
    <name evidence="7" type="ORF">M9Y10_013004</name>
</gene>
<accession>A0ABR2I7J3</accession>
<dbReference type="PRINTS" id="PR00449">
    <property type="entry name" value="RASTRNSFRMNG"/>
</dbReference>
<keyword evidence="8" id="KW-1185">Reference proteome</keyword>